<reference evidence="1" key="3">
    <citation type="submission" date="2015-04" db="EMBL/GenBank/DDBJ databases">
        <title>Physiological reanalysis, assessment of diazotrophy, and genome sequences of multiple isolates of Streptomyces thermoautotrophicus.</title>
        <authorList>
            <person name="MacKellar D.C."/>
            <person name="Lieber L."/>
            <person name="Norman J."/>
            <person name="Bolger A."/>
            <person name="Tobin C."/>
            <person name="Murray J.W."/>
            <person name="Woodward J."/>
            <person name="Friesen M."/>
            <person name="Prell J."/>
        </authorList>
    </citation>
    <scope>NUCLEOTIDE SEQUENCE [LARGE SCALE GENOMIC DNA]</scope>
    <source>
        <strain evidence="1">H1</strain>
    </source>
</reference>
<dbReference type="STRING" id="1469144.LI90_888"/>
<sequence>MPKGLYSRRDAAGTLLGYERFSCAPGPAGWRYTADLLAPDGVAVLGGVDVTVDDRWRVYRLELRLGGWTVRGGALGRHVTWVRSGGGEAGERSAEAAGFTGDSPAFAVITARLLGLSPGGTSRLRLVRFTAPALAARTVEEGWALTELVEHPAGTRPLPVERYEVVDLATAERHVVYLAGDVVLAAPGIELEELDSPPTLG</sequence>
<dbReference type="AlphaFoldDB" id="A0A132N4C1"/>
<protein>
    <submittedName>
        <fullName evidence="2">Uncharacterized protein</fullName>
    </submittedName>
</protein>
<dbReference type="EMBL" id="LAXD01000001">
    <property type="protein sequence ID" value="KWW99254.1"/>
    <property type="molecule type" value="Genomic_DNA"/>
</dbReference>
<dbReference type="OrthoDB" id="4261953at2"/>
<dbReference type="Proteomes" id="UP000070659">
    <property type="component" value="Unassembled WGS sequence"/>
</dbReference>
<evidence type="ECO:0000313" key="2">
    <source>
        <dbReference type="EMBL" id="KWX04988.1"/>
    </source>
</evidence>
<evidence type="ECO:0000313" key="3">
    <source>
        <dbReference type="EMBL" id="KWX09219.1"/>
    </source>
</evidence>
<dbReference type="RefSeq" id="WP_066884445.1">
    <property type="nucleotide sequence ID" value="NZ_CP171739.1"/>
</dbReference>
<dbReference type="EMBL" id="JYIJ01000013">
    <property type="protein sequence ID" value="KWX04988.1"/>
    <property type="molecule type" value="Genomic_DNA"/>
</dbReference>
<keyword evidence="4" id="KW-1185">Reference proteome</keyword>
<organism evidence="2 6">
    <name type="scientific">Carbonactinospora thermoautotrophica</name>
    <dbReference type="NCBI Taxonomy" id="1469144"/>
    <lineage>
        <taxon>Bacteria</taxon>
        <taxon>Bacillati</taxon>
        <taxon>Actinomycetota</taxon>
        <taxon>Actinomycetes</taxon>
        <taxon>Kitasatosporales</taxon>
        <taxon>Carbonactinosporaceae</taxon>
        <taxon>Carbonactinospora</taxon>
    </lineage>
</organism>
<gene>
    <name evidence="1" type="ORF">LI90_888</name>
    <name evidence="2" type="ORF">TH66_04260</name>
    <name evidence="3" type="ORF">TR74_10900</name>
</gene>
<name>A0A132N4C1_9ACTN</name>
<dbReference type="PATRIC" id="fig|1469144.10.peg.1004"/>
<dbReference type="Proteomes" id="UP000070188">
    <property type="component" value="Unassembled WGS sequence"/>
</dbReference>
<reference evidence="2 6" key="2">
    <citation type="submission" date="2015-02" db="EMBL/GenBank/DDBJ databases">
        <title>Physiological reanalysis, assessment of diazotrophy, and genome sequences of multiple isolates of Streptomyces thermoautotrophicus.</title>
        <authorList>
            <person name="MacKellar D.C."/>
            <person name="Lieber L."/>
            <person name="Norman J."/>
            <person name="Bolger A."/>
            <person name="Tobin C."/>
            <person name="Murray J.W."/>
            <person name="Prell J."/>
        </authorList>
    </citation>
    <scope>NUCLEOTIDE SEQUENCE [LARGE SCALE GENOMIC DNA]</scope>
    <source>
        <strain evidence="2 6">UBT1</strain>
    </source>
</reference>
<dbReference type="EMBL" id="JYIK01000863">
    <property type="protein sequence ID" value="KWX09219.1"/>
    <property type="molecule type" value="Genomic_DNA"/>
</dbReference>
<comment type="caution">
    <text evidence="2">The sequence shown here is derived from an EMBL/GenBank/DDBJ whole genome shotgun (WGS) entry which is preliminary data.</text>
</comment>
<dbReference type="Proteomes" id="UP000070598">
    <property type="component" value="Unassembled WGS sequence"/>
</dbReference>
<evidence type="ECO:0000313" key="6">
    <source>
        <dbReference type="Proteomes" id="UP000070659"/>
    </source>
</evidence>
<evidence type="ECO:0000313" key="1">
    <source>
        <dbReference type="EMBL" id="KWW99254.1"/>
    </source>
</evidence>
<reference evidence="5" key="1">
    <citation type="submission" date="2015-02" db="EMBL/GenBank/DDBJ databases">
        <title>Physiological reanalysis, assessment of diazotrophy, and genome sequences of multiple isolates of Streptomyces thermoautotrophicus.</title>
        <authorList>
            <person name="MacKellar D.C."/>
            <person name="Lieber L."/>
            <person name="Norman J."/>
            <person name="Bolger A."/>
            <person name="Tobin C."/>
            <person name="Murray J.W."/>
            <person name="Friesen M."/>
            <person name="Prell J."/>
        </authorList>
    </citation>
    <scope>NUCLEOTIDE SEQUENCE [LARGE SCALE GENOMIC DNA]</scope>
    <source>
        <strain evidence="5">UBT1</strain>
    </source>
</reference>
<evidence type="ECO:0000313" key="4">
    <source>
        <dbReference type="Proteomes" id="UP000070188"/>
    </source>
</evidence>
<proteinExistence type="predicted"/>
<reference evidence="4" key="4">
    <citation type="submission" date="2015-04" db="EMBL/GenBank/DDBJ databases">
        <title>Physiological reanalysis, assessment of diazotrophy, and genome sequences of multiple isolates of Streptomyces thermoautotrophicus.</title>
        <authorList>
            <person name="MacKellar D.C."/>
            <person name="Lieber L."/>
            <person name="Norman J."/>
            <person name="Bolger A."/>
            <person name="Tobin C."/>
            <person name="Murray J.W."/>
            <person name="Chang R."/>
            <person name="Ford T."/>
            <person name="Nguyen P.Q."/>
            <person name="Woodward J."/>
            <person name="Permingeat H."/>
            <person name="Joshi N.S."/>
            <person name="Silver P.A."/>
            <person name="Usadel B."/>
            <person name="Rutherford A.W."/>
            <person name="Friesen M."/>
            <person name="Prell J."/>
        </authorList>
    </citation>
    <scope>NUCLEOTIDE SEQUENCE [LARGE SCALE GENOMIC DNA]</scope>
    <source>
        <strain evidence="4">H1</strain>
    </source>
</reference>
<evidence type="ECO:0000313" key="5">
    <source>
        <dbReference type="Proteomes" id="UP000070598"/>
    </source>
</evidence>
<accession>A0A132N4C1</accession>